<name>A0A9X1L228_9BACT</name>
<reference evidence="2" key="1">
    <citation type="submission" date="2021-09" db="EMBL/GenBank/DDBJ databases">
        <title>Fulvivirga sp. isolated from coastal sediment.</title>
        <authorList>
            <person name="Yu H."/>
        </authorList>
    </citation>
    <scope>NUCLEOTIDE SEQUENCE</scope>
    <source>
        <strain evidence="2">1062</strain>
    </source>
</reference>
<dbReference type="InterPro" id="IPR036873">
    <property type="entry name" value="Rhodanese-like_dom_sf"/>
</dbReference>
<dbReference type="Gene3D" id="3.40.250.10">
    <property type="entry name" value="Rhodanese-like domain"/>
    <property type="match status" value="1"/>
</dbReference>
<proteinExistence type="predicted"/>
<dbReference type="Proteomes" id="UP001139409">
    <property type="component" value="Unassembled WGS sequence"/>
</dbReference>
<evidence type="ECO:0000259" key="1">
    <source>
        <dbReference type="PROSITE" id="PS50206"/>
    </source>
</evidence>
<dbReference type="InterPro" id="IPR050229">
    <property type="entry name" value="GlpE_sulfurtransferase"/>
</dbReference>
<gene>
    <name evidence="2" type="ORF">LDX50_28615</name>
</gene>
<organism evidence="2 3">
    <name type="scientific">Fulvivirga sedimenti</name>
    <dbReference type="NCBI Taxonomy" id="2879465"/>
    <lineage>
        <taxon>Bacteria</taxon>
        <taxon>Pseudomonadati</taxon>
        <taxon>Bacteroidota</taxon>
        <taxon>Cytophagia</taxon>
        <taxon>Cytophagales</taxon>
        <taxon>Fulvivirgaceae</taxon>
        <taxon>Fulvivirga</taxon>
    </lineage>
</organism>
<dbReference type="RefSeq" id="WP_225699732.1">
    <property type="nucleotide sequence ID" value="NZ_JAIXNE010000007.1"/>
</dbReference>
<evidence type="ECO:0000313" key="3">
    <source>
        <dbReference type="Proteomes" id="UP001139409"/>
    </source>
</evidence>
<dbReference type="PANTHER" id="PTHR43031:SF17">
    <property type="entry name" value="SULFURTRANSFERASE YTWF-RELATED"/>
    <property type="match status" value="1"/>
</dbReference>
<dbReference type="Pfam" id="PF00581">
    <property type="entry name" value="Rhodanese"/>
    <property type="match status" value="1"/>
</dbReference>
<sequence>MKEITVKELKEMMDRGDDFQLIDVREPHEYDICNLDGELIPMGEIPQAEDRIARDKTVVIHCRSGARSGQVCEYFERKSGFTNLFNLKGGVLAWSDQIDPSMPKY</sequence>
<keyword evidence="3" id="KW-1185">Reference proteome</keyword>
<accession>A0A9X1L228</accession>
<dbReference type="PROSITE" id="PS50206">
    <property type="entry name" value="RHODANESE_3"/>
    <property type="match status" value="1"/>
</dbReference>
<dbReference type="InterPro" id="IPR001763">
    <property type="entry name" value="Rhodanese-like_dom"/>
</dbReference>
<protein>
    <recommendedName>
        <fullName evidence="1">Rhodanese domain-containing protein</fullName>
    </recommendedName>
</protein>
<dbReference type="PANTHER" id="PTHR43031">
    <property type="entry name" value="FAD-DEPENDENT OXIDOREDUCTASE"/>
    <property type="match status" value="1"/>
</dbReference>
<dbReference type="SUPFAM" id="SSF52821">
    <property type="entry name" value="Rhodanese/Cell cycle control phosphatase"/>
    <property type="match status" value="1"/>
</dbReference>
<dbReference type="SMART" id="SM00450">
    <property type="entry name" value="RHOD"/>
    <property type="match status" value="1"/>
</dbReference>
<dbReference type="AlphaFoldDB" id="A0A9X1L228"/>
<comment type="caution">
    <text evidence="2">The sequence shown here is derived from an EMBL/GenBank/DDBJ whole genome shotgun (WGS) entry which is preliminary data.</text>
</comment>
<evidence type="ECO:0000313" key="2">
    <source>
        <dbReference type="EMBL" id="MCA6078872.1"/>
    </source>
</evidence>
<dbReference type="EMBL" id="JAIXNE010000007">
    <property type="protein sequence ID" value="MCA6078872.1"/>
    <property type="molecule type" value="Genomic_DNA"/>
</dbReference>
<feature type="domain" description="Rhodanese" evidence="1">
    <location>
        <begin position="15"/>
        <end position="103"/>
    </location>
</feature>